<comment type="caution">
    <text evidence="2">The sequence shown here is derived from an EMBL/GenBank/DDBJ whole genome shotgun (WGS) entry which is preliminary data.</text>
</comment>
<reference evidence="2 3" key="1">
    <citation type="submission" date="2020-05" db="EMBL/GenBank/DDBJ databases">
        <title>WGS assembly of Panicum virgatum.</title>
        <authorList>
            <person name="Lovell J.T."/>
            <person name="Jenkins J."/>
            <person name="Shu S."/>
            <person name="Juenger T.E."/>
            <person name="Schmutz J."/>
        </authorList>
    </citation>
    <scope>NUCLEOTIDE SEQUENCE [LARGE SCALE GENOMIC DNA]</scope>
    <source>
        <strain evidence="3">cv. AP13</strain>
    </source>
</reference>
<evidence type="ECO:0000313" key="2">
    <source>
        <dbReference type="EMBL" id="KAG2543199.1"/>
    </source>
</evidence>
<proteinExistence type="predicted"/>
<gene>
    <name evidence="2" type="ORF">PVAP13_9NG723200</name>
</gene>
<name>A0A8T0N527_PANVG</name>
<evidence type="ECO:0000313" key="3">
    <source>
        <dbReference type="Proteomes" id="UP000823388"/>
    </source>
</evidence>
<keyword evidence="1" id="KW-1133">Transmembrane helix</keyword>
<dbReference type="EMBL" id="CM029054">
    <property type="protein sequence ID" value="KAG2543199.1"/>
    <property type="molecule type" value="Genomic_DNA"/>
</dbReference>
<accession>A0A8T0N527</accession>
<keyword evidence="1" id="KW-0472">Membrane</keyword>
<protein>
    <submittedName>
        <fullName evidence="2">Uncharacterized protein</fullName>
    </submittedName>
</protein>
<dbReference type="AlphaFoldDB" id="A0A8T0N527"/>
<feature type="transmembrane region" description="Helical" evidence="1">
    <location>
        <begin position="61"/>
        <end position="78"/>
    </location>
</feature>
<organism evidence="2 3">
    <name type="scientific">Panicum virgatum</name>
    <name type="common">Blackwell switchgrass</name>
    <dbReference type="NCBI Taxonomy" id="38727"/>
    <lineage>
        <taxon>Eukaryota</taxon>
        <taxon>Viridiplantae</taxon>
        <taxon>Streptophyta</taxon>
        <taxon>Embryophyta</taxon>
        <taxon>Tracheophyta</taxon>
        <taxon>Spermatophyta</taxon>
        <taxon>Magnoliopsida</taxon>
        <taxon>Liliopsida</taxon>
        <taxon>Poales</taxon>
        <taxon>Poaceae</taxon>
        <taxon>PACMAD clade</taxon>
        <taxon>Panicoideae</taxon>
        <taxon>Panicodae</taxon>
        <taxon>Paniceae</taxon>
        <taxon>Panicinae</taxon>
        <taxon>Panicum</taxon>
        <taxon>Panicum sect. Hiantes</taxon>
    </lineage>
</organism>
<sequence length="116" mass="13500">MESTRSSDYKFIPYQTRPNPYVLTFYLGLGIGVIRPAFDISILSLFGYHMHLFGLLLNRQIGLYIFLILISILIHIRCPTDNANRSYLMSDLGLYDRSIEILQDSTFVIYSIYHIQ</sequence>
<evidence type="ECO:0000256" key="1">
    <source>
        <dbReference type="SAM" id="Phobius"/>
    </source>
</evidence>
<keyword evidence="1" id="KW-0812">Transmembrane</keyword>
<keyword evidence="3" id="KW-1185">Reference proteome</keyword>
<feature type="transmembrane region" description="Helical" evidence="1">
    <location>
        <begin position="21"/>
        <end position="49"/>
    </location>
</feature>
<dbReference type="Proteomes" id="UP000823388">
    <property type="component" value="Chromosome 9N"/>
</dbReference>